<dbReference type="PANTHER" id="PTHR46060">
    <property type="entry name" value="MARINER MOS1 TRANSPOSASE-LIKE PROTEIN"/>
    <property type="match status" value="1"/>
</dbReference>
<keyword evidence="2" id="KW-1185">Reference proteome</keyword>
<proteinExistence type="predicted"/>
<evidence type="ECO:0000313" key="1">
    <source>
        <dbReference type="EMBL" id="KAK6765085.1"/>
    </source>
</evidence>
<gene>
    <name evidence="1" type="primary">Necator_chrX.g25304</name>
    <name evidence="1" type="ORF">RB195_025138</name>
</gene>
<dbReference type="Gene3D" id="3.60.10.10">
    <property type="entry name" value="Endonuclease/exonuclease/phosphatase"/>
    <property type="match status" value="1"/>
</dbReference>
<dbReference type="EMBL" id="JAVFWL010000006">
    <property type="protein sequence ID" value="KAK6765085.1"/>
    <property type="molecule type" value="Genomic_DNA"/>
</dbReference>
<evidence type="ECO:0000313" key="2">
    <source>
        <dbReference type="Proteomes" id="UP001303046"/>
    </source>
</evidence>
<protein>
    <submittedName>
        <fullName evidence="1">Uncharacterized protein</fullName>
    </submittedName>
</protein>
<dbReference type="Gene3D" id="1.10.10.10">
    <property type="entry name" value="Winged helix-like DNA-binding domain superfamily/Winged helix DNA-binding domain"/>
    <property type="match status" value="1"/>
</dbReference>
<name>A0ABR1ER21_NECAM</name>
<comment type="caution">
    <text evidence="1">The sequence shown here is derived from an EMBL/GenBank/DDBJ whole genome shotgun (WGS) entry which is preliminary data.</text>
</comment>
<reference evidence="1 2" key="1">
    <citation type="submission" date="2023-08" db="EMBL/GenBank/DDBJ databases">
        <title>A Necator americanus chromosomal reference genome.</title>
        <authorList>
            <person name="Ilik V."/>
            <person name="Petrzelkova K.J."/>
            <person name="Pardy F."/>
            <person name="Fuh T."/>
            <person name="Niatou-Singa F.S."/>
            <person name="Gouil Q."/>
            <person name="Baker L."/>
            <person name="Ritchie M.E."/>
            <person name="Jex A.R."/>
            <person name="Gazzola D."/>
            <person name="Li H."/>
            <person name="Toshio Fujiwara R."/>
            <person name="Zhan B."/>
            <person name="Aroian R.V."/>
            <person name="Pafco B."/>
            <person name="Schwarz E.M."/>
        </authorList>
    </citation>
    <scope>NUCLEOTIDE SEQUENCE [LARGE SCALE GENOMIC DNA]</scope>
    <source>
        <strain evidence="1 2">Aroian</strain>
        <tissue evidence="1">Whole animal</tissue>
    </source>
</reference>
<organism evidence="1 2">
    <name type="scientific">Necator americanus</name>
    <name type="common">Human hookworm</name>
    <dbReference type="NCBI Taxonomy" id="51031"/>
    <lineage>
        <taxon>Eukaryota</taxon>
        <taxon>Metazoa</taxon>
        <taxon>Ecdysozoa</taxon>
        <taxon>Nematoda</taxon>
        <taxon>Chromadorea</taxon>
        <taxon>Rhabditida</taxon>
        <taxon>Rhabditina</taxon>
        <taxon>Rhabditomorpha</taxon>
        <taxon>Strongyloidea</taxon>
        <taxon>Ancylostomatidae</taxon>
        <taxon>Bunostominae</taxon>
        <taxon>Necator</taxon>
    </lineage>
</organism>
<dbReference type="Proteomes" id="UP001303046">
    <property type="component" value="Unassembled WGS sequence"/>
</dbReference>
<dbReference type="InterPro" id="IPR036388">
    <property type="entry name" value="WH-like_DNA-bd_sf"/>
</dbReference>
<accession>A0ABR1ER21</accession>
<dbReference type="InterPro" id="IPR036691">
    <property type="entry name" value="Endo/exonu/phosph_ase_sf"/>
</dbReference>
<dbReference type="PANTHER" id="PTHR46060:SF2">
    <property type="entry name" value="HISTONE-LYSINE N-METHYLTRANSFERASE SETMAR"/>
    <property type="match status" value="1"/>
</dbReference>
<dbReference type="SUPFAM" id="SSF56219">
    <property type="entry name" value="DNase I-like"/>
    <property type="match status" value="1"/>
</dbReference>
<sequence length="568" mass="63503">MWSSTSSVTRLTTENTLGKTTLGKPNIHKATWFWNEDVQAAVREKTKYKLWWRTRQSEDRGAYLAAKRDSKKAVSKGKSDRYKDVYDMLDTREGNRAVHHLVRARHRSTLDMEHTKIVKGSDGAVLRRSGLSLESGEGPVLPITVVEVNAALAKMKSNKATGPDDIPSDVWKLLGDRGLLAGPTCGIQGCHESVLAQQKQGVHPLNPPASLGKSKVAFDVILQSQCYKWFQRFENGNESLEDEEHRRRPQAVDDELLKKAIESDPTQTTRKLALEFGCSNSTINEHLHTIGKTNRSAGLDEVVSHLKLEKSICSVFYSLNKTHKLKPDDMNSTSAATFKIRPIISCVRGPTDRVSWFQNQIIHHRLGKMSQGGSLIHIGWATTCGETKLAVAWLLSSGKSLLATPAYSLPQYPAHWALPSQTSDGCGDRRHTHDSPLRLCMYNARTVSTDADLHALLRAAERIKFYVIALQETKCRRSDVRQMNDGTLVIREEKVPLRNVGGVGFAVHPSVVHLVDSHETLPPRMAILRFRPLRQKSISIINCYSPTSAADEPELDAFYEELEEVIHN</sequence>
<dbReference type="InterPro" id="IPR052709">
    <property type="entry name" value="Transposase-MT_Hybrid"/>
</dbReference>